<gene>
    <name evidence="1" type="ORF">ABVT43_06980</name>
</gene>
<keyword evidence="2" id="KW-1185">Reference proteome</keyword>
<name>A0ABV2BSJ3_9GAMM</name>
<keyword evidence="1" id="KW-0808">Transferase</keyword>
<dbReference type="PANTHER" id="PTHR43667">
    <property type="entry name" value="CYCLOPROPANE-FATTY-ACYL-PHOSPHOLIPID SYNTHASE"/>
    <property type="match status" value="1"/>
</dbReference>
<dbReference type="CDD" id="cd02440">
    <property type="entry name" value="AdoMet_MTases"/>
    <property type="match status" value="1"/>
</dbReference>
<dbReference type="RefSeq" id="WP_353874476.1">
    <property type="nucleotide sequence ID" value="NZ_JBEVCJ010000006.1"/>
</dbReference>
<dbReference type="PANTHER" id="PTHR43667:SF2">
    <property type="entry name" value="FATTY ACID C-METHYL TRANSFERASE"/>
    <property type="match status" value="1"/>
</dbReference>
<dbReference type="Gene3D" id="3.40.50.150">
    <property type="entry name" value="Vaccinia Virus protein VP39"/>
    <property type="match status" value="1"/>
</dbReference>
<dbReference type="InterPro" id="IPR050723">
    <property type="entry name" value="CFA/CMAS"/>
</dbReference>
<keyword evidence="1" id="KW-0489">Methyltransferase</keyword>
<evidence type="ECO:0000313" key="2">
    <source>
        <dbReference type="Proteomes" id="UP001548189"/>
    </source>
</evidence>
<dbReference type="EC" id="2.1.1.-" evidence="1"/>
<sequence length="444" mass="50547">MNSVVSIKNYVSQLAKKPAINSDFVSRQLKQQILKKLRHIEFGQLTLTDGDETHFFIGKQHRNNNVVDQPANKDEIIKADLEICDPQFYQFIAFGGSLGAGEAYINGFWRSKNLTRLIQLFALNQSVIDNVDGGLAHLSAPLKRLFHWLNKNTLSGSKKNIVAHYDLGNDFFKLFLDPSMMYSSGIFTHPDETMAQASHNKLQRIAQQLNLSAADHIVEIGTGWGGFAVFAAKNYGCKVTTTTISEEQYQYTRALIQSHGLTDKITLLKQDYRELTGQFDKLVSIEMIEAVGHHYFATFFEKCNQLLKPDGQMLIQAITILDQKFDRSKDTIDYIKRYVFPGSCIPSVQVMNQCIQSVTDMRVHQLFDIGLSYALTLQKWREQFFENIAQVKALGFDDSFIRLWEFYLCYCEGGFRERVISNVQLHAVKPLARPPLESGVKSNL</sequence>
<comment type="caution">
    <text evidence="1">The sequence shown here is derived from an EMBL/GenBank/DDBJ whole genome shotgun (WGS) entry which is preliminary data.</text>
</comment>
<proteinExistence type="predicted"/>
<dbReference type="EMBL" id="JBEVCJ010000006">
    <property type="protein sequence ID" value="MET1254861.1"/>
    <property type="molecule type" value="Genomic_DNA"/>
</dbReference>
<dbReference type="Pfam" id="PF02353">
    <property type="entry name" value="CMAS"/>
    <property type="match status" value="1"/>
</dbReference>
<dbReference type="InterPro" id="IPR029063">
    <property type="entry name" value="SAM-dependent_MTases_sf"/>
</dbReference>
<accession>A0ABV2BSJ3</accession>
<dbReference type="GO" id="GO:0032259">
    <property type="term" value="P:methylation"/>
    <property type="evidence" value="ECO:0007669"/>
    <property type="project" value="UniProtKB-KW"/>
</dbReference>
<protein>
    <submittedName>
        <fullName evidence="1">Cyclopropane-fatty-acyl-phospholipid synthase family protein</fullName>
        <ecNumber evidence="1">2.1.1.-</ecNumber>
    </submittedName>
</protein>
<dbReference type="SUPFAM" id="SSF53335">
    <property type="entry name" value="S-adenosyl-L-methionine-dependent methyltransferases"/>
    <property type="match status" value="1"/>
</dbReference>
<reference evidence="1 2" key="1">
    <citation type="submission" date="2024-06" db="EMBL/GenBank/DDBJ databases">
        <authorList>
            <person name="Li F."/>
        </authorList>
    </citation>
    <scope>NUCLEOTIDE SEQUENCE [LARGE SCALE GENOMIC DNA]</scope>
    <source>
        <strain evidence="1 2">GXAS 311</strain>
    </source>
</reference>
<dbReference type="GO" id="GO:0008168">
    <property type="term" value="F:methyltransferase activity"/>
    <property type="evidence" value="ECO:0007669"/>
    <property type="project" value="UniProtKB-KW"/>
</dbReference>
<dbReference type="Proteomes" id="UP001548189">
    <property type="component" value="Unassembled WGS sequence"/>
</dbReference>
<organism evidence="1 2">
    <name type="scientific">Aliikangiella maris</name>
    <dbReference type="NCBI Taxonomy" id="3162458"/>
    <lineage>
        <taxon>Bacteria</taxon>
        <taxon>Pseudomonadati</taxon>
        <taxon>Pseudomonadota</taxon>
        <taxon>Gammaproteobacteria</taxon>
        <taxon>Oceanospirillales</taxon>
        <taxon>Pleioneaceae</taxon>
        <taxon>Aliikangiella</taxon>
    </lineage>
</organism>
<evidence type="ECO:0000313" key="1">
    <source>
        <dbReference type="EMBL" id="MET1254861.1"/>
    </source>
</evidence>